<dbReference type="InterPro" id="IPR000911">
    <property type="entry name" value="Ribosomal_uL11"/>
</dbReference>
<evidence type="ECO:0000256" key="3">
    <source>
        <dbReference type="ARBA" id="ARBA00022730"/>
    </source>
</evidence>
<evidence type="ECO:0000256" key="6">
    <source>
        <dbReference type="ARBA" id="ARBA00023274"/>
    </source>
</evidence>
<dbReference type="FunFam" id="1.10.10.250:FF:000001">
    <property type="entry name" value="50S ribosomal protein L11"/>
    <property type="match status" value="1"/>
</dbReference>
<dbReference type="SUPFAM" id="SSF46906">
    <property type="entry name" value="Ribosomal protein L11, C-terminal domain"/>
    <property type="match status" value="1"/>
</dbReference>
<dbReference type="FunFam" id="3.30.1550.10:FF:000005">
    <property type="entry name" value="50S ribosomal protein L11"/>
    <property type="match status" value="1"/>
</dbReference>
<dbReference type="GO" id="GO:0022625">
    <property type="term" value="C:cytosolic large ribosomal subunit"/>
    <property type="evidence" value="ECO:0007669"/>
    <property type="project" value="TreeGrafter"/>
</dbReference>
<keyword evidence="3 7" id="KW-0699">rRNA-binding</keyword>
<dbReference type="CDD" id="cd00349">
    <property type="entry name" value="Ribosomal_L11"/>
    <property type="match status" value="1"/>
</dbReference>
<comment type="similarity">
    <text evidence="1 7 8">Belongs to the universal ribosomal protein uL11 family.</text>
</comment>
<keyword evidence="5 7" id="KW-0689">Ribosomal protein</keyword>
<evidence type="ECO:0000256" key="7">
    <source>
        <dbReference type="HAMAP-Rule" id="MF_00736"/>
    </source>
</evidence>
<dbReference type="InterPro" id="IPR036796">
    <property type="entry name" value="Ribosomal_uL11_N_sf"/>
</dbReference>
<dbReference type="InterPro" id="IPR020783">
    <property type="entry name" value="Ribosomal_uL11_C"/>
</dbReference>
<dbReference type="NCBIfam" id="TIGR01632">
    <property type="entry name" value="L11_bact"/>
    <property type="match status" value="1"/>
</dbReference>
<evidence type="ECO:0000256" key="4">
    <source>
        <dbReference type="ARBA" id="ARBA00022884"/>
    </source>
</evidence>
<organism evidence="12 13">
    <name type="scientific">Candidatus Doudnabacteria bacterium RIFCSPHIGHO2_01_FULL_46_14</name>
    <dbReference type="NCBI Taxonomy" id="1817824"/>
    <lineage>
        <taxon>Bacteria</taxon>
        <taxon>Candidatus Doudnaibacteriota</taxon>
    </lineage>
</organism>
<accession>A0A1F5NNN8</accession>
<feature type="domain" description="Large ribosomal subunit protein uL11 C-terminal" evidence="10">
    <location>
        <begin position="71"/>
        <end position="139"/>
    </location>
</feature>
<feature type="domain" description="Large ribosomal subunit protein uL11 N-terminal" evidence="11">
    <location>
        <begin position="9"/>
        <end position="66"/>
    </location>
</feature>
<keyword evidence="6 7" id="KW-0687">Ribonucleoprotein</keyword>
<evidence type="ECO:0000256" key="1">
    <source>
        <dbReference type="ARBA" id="ARBA00010537"/>
    </source>
</evidence>
<evidence type="ECO:0000313" key="13">
    <source>
        <dbReference type="Proteomes" id="UP000176864"/>
    </source>
</evidence>
<evidence type="ECO:0000259" key="10">
    <source>
        <dbReference type="Pfam" id="PF00298"/>
    </source>
</evidence>
<dbReference type="InterPro" id="IPR006519">
    <property type="entry name" value="Ribosomal_uL11_bac-typ"/>
</dbReference>
<dbReference type="Pfam" id="PF00298">
    <property type="entry name" value="Ribosomal_L11"/>
    <property type="match status" value="1"/>
</dbReference>
<dbReference type="GO" id="GO:0003735">
    <property type="term" value="F:structural constituent of ribosome"/>
    <property type="evidence" value="ECO:0007669"/>
    <property type="project" value="InterPro"/>
</dbReference>
<dbReference type="GO" id="GO:0070180">
    <property type="term" value="F:large ribosomal subunit rRNA binding"/>
    <property type="evidence" value="ECO:0007669"/>
    <property type="project" value="UniProtKB-UniRule"/>
</dbReference>
<comment type="caution">
    <text evidence="12">The sequence shown here is derived from an EMBL/GenBank/DDBJ whole genome shotgun (WGS) entry which is preliminary data.</text>
</comment>
<reference evidence="12 13" key="1">
    <citation type="journal article" date="2016" name="Nat. Commun.">
        <title>Thousands of microbial genomes shed light on interconnected biogeochemical processes in an aquifer system.</title>
        <authorList>
            <person name="Anantharaman K."/>
            <person name="Brown C.T."/>
            <person name="Hug L.A."/>
            <person name="Sharon I."/>
            <person name="Castelle C.J."/>
            <person name="Probst A.J."/>
            <person name="Thomas B.C."/>
            <person name="Singh A."/>
            <person name="Wilkins M.J."/>
            <person name="Karaoz U."/>
            <person name="Brodie E.L."/>
            <person name="Williams K.H."/>
            <person name="Hubbard S.S."/>
            <person name="Banfield J.F."/>
        </authorList>
    </citation>
    <scope>NUCLEOTIDE SEQUENCE [LARGE SCALE GENOMIC DNA]</scope>
</reference>
<dbReference type="Proteomes" id="UP000176864">
    <property type="component" value="Unassembled WGS sequence"/>
</dbReference>
<keyword evidence="4 7" id="KW-0694">RNA-binding</keyword>
<dbReference type="PANTHER" id="PTHR11661">
    <property type="entry name" value="60S RIBOSOMAL PROTEIN L12"/>
    <property type="match status" value="1"/>
</dbReference>
<dbReference type="InterPro" id="IPR020784">
    <property type="entry name" value="Ribosomal_uL11_N"/>
</dbReference>
<comment type="function">
    <text evidence="7 9">Forms part of the ribosomal stalk which helps the ribosome interact with GTP-bound translation factors.</text>
</comment>
<comment type="PTM">
    <text evidence="7 9">One or more lysine residues are methylated.</text>
</comment>
<name>A0A1F5NNN8_9BACT</name>
<evidence type="ECO:0000256" key="5">
    <source>
        <dbReference type="ARBA" id="ARBA00022980"/>
    </source>
</evidence>
<dbReference type="InterPro" id="IPR036769">
    <property type="entry name" value="Ribosomal_uL11_C_sf"/>
</dbReference>
<evidence type="ECO:0000313" key="12">
    <source>
        <dbReference type="EMBL" id="OGE79295.1"/>
    </source>
</evidence>
<evidence type="ECO:0000259" key="11">
    <source>
        <dbReference type="Pfam" id="PF03946"/>
    </source>
</evidence>
<proteinExistence type="inferred from homology"/>
<dbReference type="Gene3D" id="1.10.10.250">
    <property type="entry name" value="Ribosomal protein L11, C-terminal domain"/>
    <property type="match status" value="1"/>
</dbReference>
<dbReference type="EMBL" id="MFEK01000006">
    <property type="protein sequence ID" value="OGE79295.1"/>
    <property type="molecule type" value="Genomic_DNA"/>
</dbReference>
<evidence type="ECO:0000256" key="9">
    <source>
        <dbReference type="RuleBase" id="RU003979"/>
    </source>
</evidence>
<dbReference type="GO" id="GO:0006412">
    <property type="term" value="P:translation"/>
    <property type="evidence" value="ECO:0007669"/>
    <property type="project" value="UniProtKB-UniRule"/>
</dbReference>
<comment type="subunit">
    <text evidence="7">Part of the ribosomal stalk of the 50S ribosomal subunit. Interacts with L10 and the large rRNA to form the base of the stalk. L10 forms an elongated spine to which L12 dimers bind in a sequential fashion forming a multimeric L10(L12)X complex.</text>
</comment>
<evidence type="ECO:0000256" key="8">
    <source>
        <dbReference type="RuleBase" id="RU003978"/>
    </source>
</evidence>
<protein>
    <recommendedName>
        <fullName evidence="7">Large ribosomal subunit protein uL11</fullName>
    </recommendedName>
</protein>
<dbReference type="AlphaFoldDB" id="A0A1F5NNN8"/>
<dbReference type="SUPFAM" id="SSF54747">
    <property type="entry name" value="Ribosomal L11/L12e N-terminal domain"/>
    <property type="match status" value="1"/>
</dbReference>
<evidence type="ECO:0000256" key="2">
    <source>
        <dbReference type="ARBA" id="ARBA00022481"/>
    </source>
</evidence>
<dbReference type="SMART" id="SM00649">
    <property type="entry name" value="RL11"/>
    <property type="match status" value="1"/>
</dbReference>
<dbReference type="Pfam" id="PF03946">
    <property type="entry name" value="Ribosomal_L11_N"/>
    <property type="match status" value="1"/>
</dbReference>
<dbReference type="PANTHER" id="PTHR11661:SF1">
    <property type="entry name" value="LARGE RIBOSOMAL SUBUNIT PROTEIN UL11M"/>
    <property type="match status" value="1"/>
</dbReference>
<dbReference type="Gene3D" id="3.30.1550.10">
    <property type="entry name" value="Ribosomal protein L11/L12, N-terminal domain"/>
    <property type="match status" value="1"/>
</dbReference>
<dbReference type="PROSITE" id="PS00359">
    <property type="entry name" value="RIBOSOMAL_L11"/>
    <property type="match status" value="1"/>
</dbReference>
<dbReference type="STRING" id="1817824.A2751_04870"/>
<dbReference type="HAMAP" id="MF_00736">
    <property type="entry name" value="Ribosomal_uL11"/>
    <property type="match status" value="1"/>
</dbReference>
<keyword evidence="2 7" id="KW-0488">Methylation</keyword>
<gene>
    <name evidence="7" type="primary">rplK</name>
    <name evidence="12" type="ORF">A2751_04870</name>
</gene>
<dbReference type="InterPro" id="IPR020785">
    <property type="entry name" value="Ribosomal_uL11_CS"/>
</dbReference>
<sequence length="141" mass="15256">MAKKIKTTIKLQIPAGKANPAPPVGTALGPHGLNLMDFCNKFNDGTRDKGDSVIPVIITIYEDRSFALEFKTPPVSDMIRKALKVQKGAANPLKNKIGKLTKAQLRTIAESKMQDLNANDIEAAERIVAGTARSMGAEIER</sequence>